<gene>
    <name evidence="4" type="ORF">F2Y87_17165</name>
</gene>
<comment type="caution">
    <text evidence="4">The sequence shown here is derived from an EMBL/GenBank/DDBJ whole genome shotgun (WGS) entry which is preliminary data.</text>
</comment>
<dbReference type="Pfam" id="PF00535">
    <property type="entry name" value="Glycos_transf_2"/>
    <property type="match status" value="1"/>
</dbReference>
<reference evidence="4 5" key="1">
    <citation type="journal article" date="2019" name="Nat. Med.">
        <title>A library of human gut bacterial isolates paired with longitudinal multiomics data enables mechanistic microbiome research.</title>
        <authorList>
            <person name="Poyet M."/>
            <person name="Groussin M."/>
            <person name="Gibbons S.M."/>
            <person name="Avila-Pacheco J."/>
            <person name="Jiang X."/>
            <person name="Kearney S.M."/>
            <person name="Perrotta A.R."/>
            <person name="Berdy B."/>
            <person name="Zhao S."/>
            <person name="Lieberman T.D."/>
            <person name="Swanson P.K."/>
            <person name="Smith M."/>
            <person name="Roesemann S."/>
            <person name="Alexander J.E."/>
            <person name="Rich S.A."/>
            <person name="Livny J."/>
            <person name="Vlamakis H."/>
            <person name="Clish C."/>
            <person name="Bullock K."/>
            <person name="Deik A."/>
            <person name="Scott J."/>
            <person name="Pierce K.A."/>
            <person name="Xavier R.J."/>
            <person name="Alm E.J."/>
        </authorList>
    </citation>
    <scope>NUCLEOTIDE SEQUENCE [LARGE SCALE GENOMIC DNA]</scope>
    <source>
        <strain evidence="4 5">BIOML-A8</strain>
    </source>
</reference>
<dbReference type="AlphaFoldDB" id="A0A6L3JY88"/>
<dbReference type="SUPFAM" id="SSF53448">
    <property type="entry name" value="Nucleotide-diphospho-sugar transferases"/>
    <property type="match status" value="1"/>
</dbReference>
<dbReference type="InterPro" id="IPR029044">
    <property type="entry name" value="Nucleotide-diphossugar_trans"/>
</dbReference>
<dbReference type="PANTHER" id="PTHR22916:SF51">
    <property type="entry name" value="GLYCOSYLTRANSFERASE EPSH-RELATED"/>
    <property type="match status" value="1"/>
</dbReference>
<protein>
    <submittedName>
        <fullName evidence="4">Glycosyltransferase</fullName>
    </submittedName>
</protein>
<evidence type="ECO:0000256" key="2">
    <source>
        <dbReference type="ARBA" id="ARBA00022679"/>
    </source>
</evidence>
<dbReference type="CDD" id="cd00761">
    <property type="entry name" value="Glyco_tranf_GTA_type"/>
    <property type="match status" value="1"/>
</dbReference>
<keyword evidence="1" id="KW-0328">Glycosyltransferase</keyword>
<feature type="domain" description="Glycosyltransferase 2-like" evidence="3">
    <location>
        <begin position="11"/>
        <end position="174"/>
    </location>
</feature>
<organism evidence="4 5">
    <name type="scientific">Bacteroides cellulosilyticus</name>
    <dbReference type="NCBI Taxonomy" id="246787"/>
    <lineage>
        <taxon>Bacteria</taxon>
        <taxon>Pseudomonadati</taxon>
        <taxon>Bacteroidota</taxon>
        <taxon>Bacteroidia</taxon>
        <taxon>Bacteroidales</taxon>
        <taxon>Bacteroidaceae</taxon>
        <taxon>Bacteroides</taxon>
    </lineage>
</organism>
<evidence type="ECO:0000259" key="3">
    <source>
        <dbReference type="Pfam" id="PF00535"/>
    </source>
</evidence>
<dbReference type="EMBL" id="VVYX01000020">
    <property type="protein sequence ID" value="KAA5417243.1"/>
    <property type="molecule type" value="Genomic_DNA"/>
</dbReference>
<dbReference type="PANTHER" id="PTHR22916">
    <property type="entry name" value="GLYCOSYLTRANSFERASE"/>
    <property type="match status" value="1"/>
</dbReference>
<sequence>MDETRALPLISIIVPVYNVKDYVEKCLDSICGQTYKNLEIVVVDDGSTDGSGEICDTYAQKDPRVKVIHRENRGVSAVRNEGLDIALGEYIGFVDGDDWIDSDMYEFLYELLIVNEADISVCSHYIEKPGKRKIKYASDKVLNLIPRDAIRLLVKDDIVRNYLWDKLFKRELFDGLRFPQNTCFEDMAVMYRIFYRARKVVLKSQPKYHYMIRTDSLIGSKYDPNKEYQMFLAVNEQNRFILEKGIWDKTPIFVIRCGIHLIDHIMLVHPSPATEEIIRNVLDTIHQYDETTWKQIGMACAIKRWAIYKNLLAYRSVYRFVRSILKSKNHRF</sequence>
<dbReference type="RefSeq" id="WP_022208391.1">
    <property type="nucleotide sequence ID" value="NZ_JADNIN010000005.1"/>
</dbReference>
<evidence type="ECO:0000313" key="5">
    <source>
        <dbReference type="Proteomes" id="UP000482653"/>
    </source>
</evidence>
<dbReference type="GO" id="GO:0016758">
    <property type="term" value="F:hexosyltransferase activity"/>
    <property type="evidence" value="ECO:0007669"/>
    <property type="project" value="UniProtKB-ARBA"/>
</dbReference>
<accession>A0A6L3JY88</accession>
<evidence type="ECO:0000256" key="1">
    <source>
        <dbReference type="ARBA" id="ARBA00022676"/>
    </source>
</evidence>
<name>A0A6L3JY88_9BACE</name>
<proteinExistence type="predicted"/>
<dbReference type="Proteomes" id="UP000482653">
    <property type="component" value="Unassembled WGS sequence"/>
</dbReference>
<evidence type="ECO:0000313" key="4">
    <source>
        <dbReference type="EMBL" id="KAA5417243.1"/>
    </source>
</evidence>
<dbReference type="Gene3D" id="3.90.550.10">
    <property type="entry name" value="Spore Coat Polysaccharide Biosynthesis Protein SpsA, Chain A"/>
    <property type="match status" value="1"/>
</dbReference>
<keyword evidence="2 4" id="KW-0808">Transferase</keyword>
<dbReference type="InterPro" id="IPR001173">
    <property type="entry name" value="Glyco_trans_2-like"/>
</dbReference>